<dbReference type="AlphaFoldDB" id="A0A6M3JIB2"/>
<evidence type="ECO:0000313" key="1">
    <source>
        <dbReference type="EMBL" id="QJA68791.1"/>
    </source>
</evidence>
<sequence>MSDVFSWECKLSDNTEFELAAYFINRSTVRLLFEKRISHEHSVWIHDHFCPPDELTQVIADLREWLLEQAEGAGEGG</sequence>
<reference evidence="1" key="1">
    <citation type="submission" date="2020-03" db="EMBL/GenBank/DDBJ databases">
        <title>The deep terrestrial virosphere.</title>
        <authorList>
            <person name="Holmfeldt K."/>
            <person name="Nilsson E."/>
            <person name="Simone D."/>
            <person name="Lopez-Fernandez M."/>
            <person name="Wu X."/>
            <person name="de Brujin I."/>
            <person name="Lundin D."/>
            <person name="Andersson A."/>
            <person name="Bertilsson S."/>
            <person name="Dopson M."/>
        </authorList>
    </citation>
    <scope>NUCLEOTIDE SEQUENCE</scope>
    <source>
        <strain evidence="1">MM415A05741</strain>
    </source>
</reference>
<organism evidence="1">
    <name type="scientific">viral metagenome</name>
    <dbReference type="NCBI Taxonomy" id="1070528"/>
    <lineage>
        <taxon>unclassified sequences</taxon>
        <taxon>metagenomes</taxon>
        <taxon>organismal metagenomes</taxon>
    </lineage>
</organism>
<name>A0A6M3JIB2_9ZZZZ</name>
<dbReference type="EMBL" id="MT141649">
    <property type="protein sequence ID" value="QJA68791.1"/>
    <property type="molecule type" value="Genomic_DNA"/>
</dbReference>
<accession>A0A6M3JIB2</accession>
<protein>
    <submittedName>
        <fullName evidence="1">Uncharacterized protein</fullName>
    </submittedName>
</protein>
<proteinExistence type="predicted"/>
<gene>
    <name evidence="1" type="ORF">MM415A05741_0009</name>
</gene>